<feature type="chain" id="PRO_5032560802" description="non-specific serine/threonine protein kinase" evidence="21">
    <location>
        <begin position="21"/>
        <end position="674"/>
    </location>
</feature>
<keyword evidence="11 19" id="KW-0547">Nucleotide-binding</keyword>
<dbReference type="OMA" id="WNARFEI"/>
<dbReference type="InterPro" id="IPR050528">
    <property type="entry name" value="L-type_Lectin-RKs"/>
</dbReference>
<evidence type="ECO:0000256" key="8">
    <source>
        <dbReference type="ARBA" id="ARBA00022692"/>
    </source>
</evidence>
<keyword evidence="5" id="KW-1003">Cell membrane</keyword>
<dbReference type="GO" id="GO:0005886">
    <property type="term" value="C:plasma membrane"/>
    <property type="evidence" value="ECO:0007669"/>
    <property type="project" value="UniProtKB-SubCell"/>
</dbReference>
<evidence type="ECO:0000256" key="17">
    <source>
        <dbReference type="ARBA" id="ARBA00047899"/>
    </source>
</evidence>
<evidence type="ECO:0000256" key="9">
    <source>
        <dbReference type="ARBA" id="ARBA00022729"/>
    </source>
</evidence>
<dbReference type="EC" id="2.7.11.1" evidence="4"/>
<protein>
    <recommendedName>
        <fullName evidence="4">non-specific serine/threonine protein kinase</fullName>
        <ecNumber evidence="4">2.7.11.1</ecNumber>
    </recommendedName>
</protein>
<dbReference type="SUPFAM" id="SSF56112">
    <property type="entry name" value="Protein kinase-like (PK-like)"/>
    <property type="match status" value="1"/>
</dbReference>
<keyword evidence="15 20" id="KW-0472">Membrane</keyword>
<evidence type="ECO:0000256" key="19">
    <source>
        <dbReference type="PROSITE-ProRule" id="PRU10141"/>
    </source>
</evidence>
<evidence type="ECO:0000256" key="1">
    <source>
        <dbReference type="ARBA" id="ARBA00004251"/>
    </source>
</evidence>
<dbReference type="InterPro" id="IPR000719">
    <property type="entry name" value="Prot_kinase_dom"/>
</dbReference>
<dbReference type="PROSITE" id="PS00107">
    <property type="entry name" value="PROTEIN_KINASE_ATP"/>
    <property type="match status" value="1"/>
</dbReference>
<evidence type="ECO:0000256" key="10">
    <source>
        <dbReference type="ARBA" id="ARBA00022734"/>
    </source>
</evidence>
<evidence type="ECO:0000256" key="18">
    <source>
        <dbReference type="ARBA" id="ARBA00048679"/>
    </source>
</evidence>
<keyword evidence="7" id="KW-0808">Transferase</keyword>
<keyword evidence="12" id="KW-0418">Kinase</keyword>
<organism evidence="23 24">
    <name type="scientific">Tetracentron sinense</name>
    <name type="common">Spur-leaf</name>
    <dbReference type="NCBI Taxonomy" id="13715"/>
    <lineage>
        <taxon>Eukaryota</taxon>
        <taxon>Viridiplantae</taxon>
        <taxon>Streptophyta</taxon>
        <taxon>Embryophyta</taxon>
        <taxon>Tracheophyta</taxon>
        <taxon>Spermatophyta</taxon>
        <taxon>Magnoliopsida</taxon>
        <taxon>Trochodendrales</taxon>
        <taxon>Trochodendraceae</taxon>
        <taxon>Tetracentron</taxon>
    </lineage>
</organism>
<accession>A0A835D8L2</accession>
<dbReference type="FunFam" id="3.30.200.20:FF:000178">
    <property type="entry name" value="serine/threonine-protein kinase PBS1-like"/>
    <property type="match status" value="1"/>
</dbReference>
<dbReference type="EMBL" id="JABCRI010000013">
    <property type="protein sequence ID" value="KAF8394878.1"/>
    <property type="molecule type" value="Genomic_DNA"/>
</dbReference>
<evidence type="ECO:0000256" key="3">
    <source>
        <dbReference type="ARBA" id="ARBA00010217"/>
    </source>
</evidence>
<evidence type="ECO:0000256" key="4">
    <source>
        <dbReference type="ARBA" id="ARBA00012513"/>
    </source>
</evidence>
<dbReference type="SUPFAM" id="SSF49899">
    <property type="entry name" value="Concanavalin A-like lectins/glucanases"/>
    <property type="match status" value="1"/>
</dbReference>
<dbReference type="AlphaFoldDB" id="A0A835D8L2"/>
<dbReference type="CDD" id="cd06899">
    <property type="entry name" value="lectin_legume_LecRK_Arcelin_ConA"/>
    <property type="match status" value="1"/>
</dbReference>
<evidence type="ECO:0000313" key="24">
    <source>
        <dbReference type="Proteomes" id="UP000655225"/>
    </source>
</evidence>
<comment type="catalytic activity">
    <reaction evidence="17">
        <text>L-threonyl-[protein] + ATP = O-phospho-L-threonyl-[protein] + ADP + H(+)</text>
        <dbReference type="Rhea" id="RHEA:46608"/>
        <dbReference type="Rhea" id="RHEA-COMP:11060"/>
        <dbReference type="Rhea" id="RHEA-COMP:11605"/>
        <dbReference type="ChEBI" id="CHEBI:15378"/>
        <dbReference type="ChEBI" id="CHEBI:30013"/>
        <dbReference type="ChEBI" id="CHEBI:30616"/>
        <dbReference type="ChEBI" id="CHEBI:61977"/>
        <dbReference type="ChEBI" id="CHEBI:456216"/>
        <dbReference type="EC" id="2.7.11.1"/>
    </reaction>
</comment>
<evidence type="ECO:0000313" key="23">
    <source>
        <dbReference type="EMBL" id="KAF8394878.1"/>
    </source>
</evidence>
<dbReference type="Gene3D" id="1.10.510.10">
    <property type="entry name" value="Transferase(Phosphotransferase) domain 1"/>
    <property type="match status" value="1"/>
</dbReference>
<evidence type="ECO:0000256" key="6">
    <source>
        <dbReference type="ARBA" id="ARBA00022527"/>
    </source>
</evidence>
<dbReference type="GO" id="GO:0004674">
    <property type="term" value="F:protein serine/threonine kinase activity"/>
    <property type="evidence" value="ECO:0007669"/>
    <property type="project" value="UniProtKB-KW"/>
</dbReference>
<dbReference type="InterPro" id="IPR017441">
    <property type="entry name" value="Protein_kinase_ATP_BS"/>
</dbReference>
<keyword evidence="10" id="KW-0430">Lectin</keyword>
<keyword evidence="14 20" id="KW-1133">Transmembrane helix</keyword>
<evidence type="ECO:0000259" key="22">
    <source>
        <dbReference type="PROSITE" id="PS50011"/>
    </source>
</evidence>
<evidence type="ECO:0000256" key="21">
    <source>
        <dbReference type="SAM" id="SignalP"/>
    </source>
</evidence>
<comment type="caution">
    <text evidence="23">The sequence shown here is derived from an EMBL/GenBank/DDBJ whole genome shotgun (WGS) entry which is preliminary data.</text>
</comment>
<evidence type="ECO:0000256" key="16">
    <source>
        <dbReference type="ARBA" id="ARBA00023170"/>
    </source>
</evidence>
<dbReference type="GO" id="GO:0005524">
    <property type="term" value="F:ATP binding"/>
    <property type="evidence" value="ECO:0007669"/>
    <property type="project" value="UniProtKB-UniRule"/>
</dbReference>
<evidence type="ECO:0000256" key="20">
    <source>
        <dbReference type="SAM" id="Phobius"/>
    </source>
</evidence>
<sequence length="674" mass="73842">MAIAFPLAFLLFFTTHLGHSLTDDFVYNGFHGPNLSLDGASIITSNGALRLTNQSKNIISHAFYSPPVHLLNKNSTSAANASSFSTSFVFAIVPSEPEAGGHGIAFTLSPLKQFPNAEHSHYLGLFNPSNDGNSSNHIFAVEFDIVNGFGKFGDTDENHVGININGFSSDVAKPASYVNGTGENEDVELESGRPIQAWIEYDGVEKVVHVSIAPSPALKPSRPLLVYPIDLSLVLEESMYVGFSASTGKLSSSHYILGWSFNMNGVSYPLDLSQLPSVPPHEGKGSSSKLNSTTIIAVFSSVLVLFFLALVASVALYRRATLSEDLEDWELHCSHRFRYKDLYVATKGFKQSEVIGVGGFGVVYKGVLPSTGEEVAVKKISREGNREFVAEVESLGRLRHKHLVHLQGWCKRKGNLILVYDYIPNGSLDNLLFNPQNNFVLSWKQRFKVLKDIASGLLYLHEEWEQVVVHRDVKASNVLLDAEMNGRLGDFGLARLYNHGNKPSTTIVVGTLGYMAPELARTGKASPSSDVFAYGALLLEMACGRRPLDPNSGSEHLILLDWVSECDREGRILDAVDSKIKSSYVREEMELVLRLGLVCSRLLAEARPSMRQVTRYLNGDESLPLDGMGSDCPSLPVDEMKSIFLDTLSRDEITKSYHSSSFGGASYSSLEAGR</sequence>
<proteinExistence type="inferred from homology"/>
<dbReference type="InterPro" id="IPR013320">
    <property type="entry name" value="ConA-like_dom_sf"/>
</dbReference>
<dbReference type="PANTHER" id="PTHR27007">
    <property type="match status" value="1"/>
</dbReference>
<evidence type="ECO:0000256" key="15">
    <source>
        <dbReference type="ARBA" id="ARBA00023136"/>
    </source>
</evidence>
<reference evidence="23 24" key="1">
    <citation type="submission" date="2020-04" db="EMBL/GenBank/DDBJ databases">
        <title>Plant Genome Project.</title>
        <authorList>
            <person name="Zhang R.-G."/>
        </authorList>
    </citation>
    <scope>NUCLEOTIDE SEQUENCE [LARGE SCALE GENOMIC DNA]</scope>
    <source>
        <strain evidence="23">YNK0</strain>
        <tissue evidence="23">Leaf</tissue>
    </source>
</reference>
<dbReference type="SMART" id="SM00220">
    <property type="entry name" value="S_TKc"/>
    <property type="match status" value="1"/>
</dbReference>
<keyword evidence="9 21" id="KW-0732">Signal</keyword>
<feature type="transmembrane region" description="Helical" evidence="20">
    <location>
        <begin position="295"/>
        <end position="317"/>
    </location>
</feature>
<dbReference type="Proteomes" id="UP000655225">
    <property type="component" value="Unassembled WGS sequence"/>
</dbReference>
<dbReference type="Pfam" id="PF00139">
    <property type="entry name" value="Lectin_legB"/>
    <property type="match status" value="1"/>
</dbReference>
<dbReference type="FunFam" id="2.60.120.200:FF:000096">
    <property type="entry name" value="L-type lectin-domain containing receptor kinase V.9"/>
    <property type="match status" value="1"/>
</dbReference>
<dbReference type="OrthoDB" id="543442at2759"/>
<evidence type="ECO:0000256" key="14">
    <source>
        <dbReference type="ARBA" id="ARBA00022989"/>
    </source>
</evidence>
<comment type="similarity">
    <text evidence="3">In the C-terminal section; belongs to the protein kinase superfamily. Ser/Thr protein kinase family.</text>
</comment>
<dbReference type="GO" id="GO:0030246">
    <property type="term" value="F:carbohydrate binding"/>
    <property type="evidence" value="ECO:0007669"/>
    <property type="project" value="UniProtKB-KW"/>
</dbReference>
<comment type="subcellular location">
    <subcellularLocation>
        <location evidence="1">Cell membrane</location>
        <topology evidence="1">Single-pass type I membrane protein</topology>
    </subcellularLocation>
</comment>
<gene>
    <name evidence="23" type="ORF">HHK36_018815</name>
</gene>
<keyword evidence="24" id="KW-1185">Reference proteome</keyword>
<dbReference type="InterPro" id="IPR011009">
    <property type="entry name" value="Kinase-like_dom_sf"/>
</dbReference>
<evidence type="ECO:0000256" key="12">
    <source>
        <dbReference type="ARBA" id="ARBA00022777"/>
    </source>
</evidence>
<feature type="domain" description="Protein kinase" evidence="22">
    <location>
        <begin position="349"/>
        <end position="623"/>
    </location>
</feature>
<keyword evidence="13 19" id="KW-0067">ATP-binding</keyword>
<comment type="similarity">
    <text evidence="2">In the N-terminal section; belongs to the leguminous lectin family.</text>
</comment>
<evidence type="ECO:0000256" key="7">
    <source>
        <dbReference type="ARBA" id="ARBA00022679"/>
    </source>
</evidence>
<evidence type="ECO:0000256" key="2">
    <source>
        <dbReference type="ARBA" id="ARBA00008536"/>
    </source>
</evidence>
<dbReference type="PROSITE" id="PS50011">
    <property type="entry name" value="PROTEIN_KINASE_DOM"/>
    <property type="match status" value="1"/>
</dbReference>
<keyword evidence="6" id="KW-0723">Serine/threonine-protein kinase</keyword>
<evidence type="ECO:0000256" key="13">
    <source>
        <dbReference type="ARBA" id="ARBA00022840"/>
    </source>
</evidence>
<evidence type="ECO:0000256" key="5">
    <source>
        <dbReference type="ARBA" id="ARBA00022475"/>
    </source>
</evidence>
<feature type="binding site" evidence="19">
    <location>
        <position position="379"/>
    </location>
    <ligand>
        <name>ATP</name>
        <dbReference type="ChEBI" id="CHEBI:30616"/>
    </ligand>
</feature>
<evidence type="ECO:0000256" key="11">
    <source>
        <dbReference type="ARBA" id="ARBA00022741"/>
    </source>
</evidence>
<dbReference type="Gene3D" id="2.60.120.200">
    <property type="match status" value="1"/>
</dbReference>
<dbReference type="FunFam" id="1.10.510.10:FF:000108">
    <property type="entry name" value="L-type lectin-domain containing receptor kinase S.4"/>
    <property type="match status" value="1"/>
</dbReference>
<name>A0A835D8L2_TETSI</name>
<feature type="signal peptide" evidence="21">
    <location>
        <begin position="1"/>
        <end position="20"/>
    </location>
</feature>
<dbReference type="PROSITE" id="PS00108">
    <property type="entry name" value="PROTEIN_KINASE_ST"/>
    <property type="match status" value="1"/>
</dbReference>
<keyword evidence="16" id="KW-0675">Receptor</keyword>
<dbReference type="InterPro" id="IPR001220">
    <property type="entry name" value="Legume_lectin_dom"/>
</dbReference>
<comment type="catalytic activity">
    <reaction evidence="18">
        <text>L-seryl-[protein] + ATP = O-phospho-L-seryl-[protein] + ADP + H(+)</text>
        <dbReference type="Rhea" id="RHEA:17989"/>
        <dbReference type="Rhea" id="RHEA-COMP:9863"/>
        <dbReference type="Rhea" id="RHEA-COMP:11604"/>
        <dbReference type="ChEBI" id="CHEBI:15378"/>
        <dbReference type="ChEBI" id="CHEBI:29999"/>
        <dbReference type="ChEBI" id="CHEBI:30616"/>
        <dbReference type="ChEBI" id="CHEBI:83421"/>
        <dbReference type="ChEBI" id="CHEBI:456216"/>
        <dbReference type="EC" id="2.7.11.1"/>
    </reaction>
</comment>
<keyword evidence="8 20" id="KW-0812">Transmembrane</keyword>
<dbReference type="InterPro" id="IPR008271">
    <property type="entry name" value="Ser/Thr_kinase_AS"/>
</dbReference>
<dbReference type="Gene3D" id="3.30.200.20">
    <property type="entry name" value="Phosphorylase Kinase, domain 1"/>
    <property type="match status" value="1"/>
</dbReference>
<dbReference type="Pfam" id="PF00069">
    <property type="entry name" value="Pkinase"/>
    <property type="match status" value="1"/>
</dbReference>